<feature type="binding site" evidence="13">
    <location>
        <position position="137"/>
    </location>
    <ligand>
        <name>Mg(2+)</name>
        <dbReference type="ChEBI" id="CHEBI:18420"/>
        <label>1</label>
    </ligand>
</feature>
<dbReference type="GO" id="GO:0003677">
    <property type="term" value="F:DNA binding"/>
    <property type="evidence" value="ECO:0007669"/>
    <property type="project" value="UniProtKB-KW"/>
</dbReference>
<evidence type="ECO:0000256" key="5">
    <source>
        <dbReference type="ARBA" id="ARBA00022759"/>
    </source>
</evidence>
<comment type="subcellular location">
    <subcellularLocation>
        <location evidence="13">Cytoplasm</location>
    </subcellularLocation>
</comment>
<dbReference type="HOGENOM" id="CLU_091257_3_1_0"/>
<keyword evidence="8 13" id="KW-0460">Magnesium</keyword>
<evidence type="ECO:0000313" key="16">
    <source>
        <dbReference type="Proteomes" id="UP000002012"/>
    </source>
</evidence>
<organism evidence="15 16">
    <name type="scientific">Denitrovibrio acetiphilus (strain DSM 12809 / NBRC 114555 / N2460)</name>
    <dbReference type="NCBI Taxonomy" id="522772"/>
    <lineage>
        <taxon>Bacteria</taxon>
        <taxon>Pseudomonadati</taxon>
        <taxon>Deferribacterota</taxon>
        <taxon>Deferribacteres</taxon>
        <taxon>Deferribacterales</taxon>
        <taxon>Geovibrionaceae</taxon>
        <taxon>Denitrovibrio</taxon>
    </lineage>
</organism>
<name>D4H3W1_DENA2</name>
<reference evidence="15 16" key="1">
    <citation type="journal article" date="2010" name="Stand. Genomic Sci.">
        <title>Complete genome sequence of Denitrovibrio acetiphilus type strain (N2460).</title>
        <authorList>
            <person name="Kiss H."/>
            <person name="Lang E."/>
            <person name="Lapidus A."/>
            <person name="Copeland A."/>
            <person name="Nolan M."/>
            <person name="Glavina Del Rio T."/>
            <person name="Chen F."/>
            <person name="Lucas S."/>
            <person name="Tice H."/>
            <person name="Cheng J.F."/>
            <person name="Han C."/>
            <person name="Goodwin L."/>
            <person name="Pitluck S."/>
            <person name="Liolios K."/>
            <person name="Pati A."/>
            <person name="Ivanova N."/>
            <person name="Mavromatis K."/>
            <person name="Chen A."/>
            <person name="Palaniappan K."/>
            <person name="Land M."/>
            <person name="Hauser L."/>
            <person name="Chang Y.J."/>
            <person name="Jeffries C.D."/>
            <person name="Detter J.C."/>
            <person name="Brettin T."/>
            <person name="Spring S."/>
            <person name="Rohde M."/>
            <person name="Goker M."/>
            <person name="Woyke T."/>
            <person name="Bristow J."/>
            <person name="Eisen J.A."/>
            <person name="Markowitz V."/>
            <person name="Hugenholtz P."/>
            <person name="Kyrpides N.C."/>
            <person name="Klenk H.P."/>
        </authorList>
    </citation>
    <scope>NUCLEOTIDE SEQUENCE [LARGE SCALE GENOMIC DNA]</scope>
    <source>
        <strain evidence="16">DSM 12809 / NBRC 114555 / N2460</strain>
    </source>
</reference>
<comment type="cofactor">
    <cofactor evidence="13">
        <name>Mg(2+)</name>
        <dbReference type="ChEBI" id="CHEBI:18420"/>
    </cofactor>
    <text evidence="13">Binds 2 Mg(2+) ion per subunit.</text>
</comment>
<protein>
    <recommendedName>
        <fullName evidence="13 14">Crossover junction endodeoxyribonuclease RuvC</fullName>
        <ecNumber evidence="13 14">3.1.21.10</ecNumber>
    </recommendedName>
    <alternativeName>
        <fullName evidence="13">Holliday junction nuclease RuvC</fullName>
    </alternativeName>
    <alternativeName>
        <fullName evidence="13">Holliday junction resolvase RuvC</fullName>
    </alternativeName>
</protein>
<evidence type="ECO:0000256" key="11">
    <source>
        <dbReference type="ARBA" id="ARBA00023204"/>
    </source>
</evidence>
<dbReference type="STRING" id="522772.Dacet_0474"/>
<dbReference type="SUPFAM" id="SSF53098">
    <property type="entry name" value="Ribonuclease H-like"/>
    <property type="match status" value="1"/>
</dbReference>
<dbReference type="FunCoup" id="D4H3W1">
    <property type="interactions" value="235"/>
</dbReference>
<dbReference type="AlphaFoldDB" id="D4H3W1"/>
<dbReference type="Proteomes" id="UP000002012">
    <property type="component" value="Chromosome"/>
</dbReference>
<dbReference type="InterPro" id="IPR012337">
    <property type="entry name" value="RNaseH-like_sf"/>
</dbReference>
<dbReference type="Pfam" id="PF02075">
    <property type="entry name" value="RuvC"/>
    <property type="match status" value="1"/>
</dbReference>
<dbReference type="NCBIfam" id="TIGR00228">
    <property type="entry name" value="ruvC"/>
    <property type="match status" value="1"/>
</dbReference>
<dbReference type="InterPro" id="IPR036397">
    <property type="entry name" value="RNaseH_sf"/>
</dbReference>
<evidence type="ECO:0000256" key="1">
    <source>
        <dbReference type="ARBA" id="ARBA00009518"/>
    </source>
</evidence>
<keyword evidence="5 13" id="KW-0255">Endonuclease</keyword>
<evidence type="ECO:0000256" key="6">
    <source>
        <dbReference type="ARBA" id="ARBA00022763"/>
    </source>
</evidence>
<dbReference type="GO" id="GO:0000287">
    <property type="term" value="F:magnesium ion binding"/>
    <property type="evidence" value="ECO:0007669"/>
    <property type="project" value="UniProtKB-UniRule"/>
</dbReference>
<dbReference type="GO" id="GO:0008821">
    <property type="term" value="F:crossover junction DNA endonuclease activity"/>
    <property type="evidence" value="ECO:0007669"/>
    <property type="project" value="UniProtKB-UniRule"/>
</dbReference>
<evidence type="ECO:0000256" key="9">
    <source>
        <dbReference type="ARBA" id="ARBA00023125"/>
    </source>
</evidence>
<dbReference type="PANTHER" id="PTHR30194:SF3">
    <property type="entry name" value="CROSSOVER JUNCTION ENDODEOXYRIBONUCLEASE RUVC"/>
    <property type="match status" value="1"/>
</dbReference>
<evidence type="ECO:0000256" key="8">
    <source>
        <dbReference type="ARBA" id="ARBA00022842"/>
    </source>
</evidence>
<keyword evidence="11 13" id="KW-0234">DNA repair</keyword>
<keyword evidence="3 13" id="KW-0540">Nuclease</keyword>
<proteinExistence type="inferred from homology"/>
<comment type="catalytic activity">
    <reaction evidence="12 13">
        <text>Endonucleolytic cleavage at a junction such as a reciprocal single-stranded crossover between two homologous DNA duplexes (Holliday junction).</text>
        <dbReference type="EC" id="3.1.21.10"/>
    </reaction>
</comment>
<dbReference type="OrthoDB" id="9805499at2"/>
<dbReference type="HAMAP" id="MF_00034">
    <property type="entry name" value="RuvC"/>
    <property type="match status" value="1"/>
</dbReference>
<evidence type="ECO:0000256" key="3">
    <source>
        <dbReference type="ARBA" id="ARBA00022722"/>
    </source>
</evidence>
<dbReference type="InParanoid" id="D4H3W1"/>
<dbReference type="eggNOG" id="COG0817">
    <property type="taxonomic scope" value="Bacteria"/>
</dbReference>
<evidence type="ECO:0000256" key="4">
    <source>
        <dbReference type="ARBA" id="ARBA00022723"/>
    </source>
</evidence>
<dbReference type="GO" id="GO:0005737">
    <property type="term" value="C:cytoplasm"/>
    <property type="evidence" value="ECO:0007669"/>
    <property type="project" value="UniProtKB-SubCell"/>
</dbReference>
<keyword evidence="7 13" id="KW-0378">Hydrolase</keyword>
<feature type="active site" evidence="13">
    <location>
        <position position="64"/>
    </location>
</feature>
<keyword evidence="9 13" id="KW-0238">DNA-binding</keyword>
<evidence type="ECO:0000256" key="13">
    <source>
        <dbReference type="HAMAP-Rule" id="MF_00034"/>
    </source>
</evidence>
<dbReference type="EMBL" id="CP001968">
    <property type="protein sequence ID" value="ADD67272.1"/>
    <property type="molecule type" value="Genomic_DNA"/>
</dbReference>
<comment type="subunit">
    <text evidence="13">Homodimer which binds Holliday junction (HJ) DNA. The HJ becomes 2-fold symmetrical on binding to RuvC with unstacked arms; it has a different conformation from HJ DNA in complex with RuvA. In the full resolvosome a probable DNA-RuvA(4)-RuvB(12)-RuvC(2) complex forms which resolves the HJ.</text>
</comment>
<accession>D4H3W1</accession>
<keyword evidence="2 13" id="KW-0963">Cytoplasm</keyword>
<evidence type="ECO:0000256" key="7">
    <source>
        <dbReference type="ARBA" id="ARBA00022801"/>
    </source>
</evidence>
<keyword evidence="4 13" id="KW-0479">Metal-binding</keyword>
<evidence type="ECO:0000256" key="2">
    <source>
        <dbReference type="ARBA" id="ARBA00022490"/>
    </source>
</evidence>
<dbReference type="KEGG" id="dap:Dacet_0474"/>
<dbReference type="FunFam" id="3.30.420.10:FF:000002">
    <property type="entry name" value="Crossover junction endodeoxyribonuclease RuvC"/>
    <property type="match status" value="1"/>
</dbReference>
<sequence length="158" mass="16794">MGVDPGLNCTGIGIVQVWPGKVEYVAHEVVRTDSKDPLPVRLGVICGGIRSALAEYKPSCSAVEDVFYSVNVKSAMLLGQTRGAIIATLLAGDIEVREFTALQIKKAVVGYGKADKQQVKKMVEVLLGRKMGNVPLDVTDALACGICLGFNLTGRLAF</sequence>
<dbReference type="CDD" id="cd16962">
    <property type="entry name" value="RuvC"/>
    <property type="match status" value="1"/>
</dbReference>
<comment type="similarity">
    <text evidence="1 13">Belongs to the RuvC family.</text>
</comment>
<evidence type="ECO:0000256" key="14">
    <source>
        <dbReference type="NCBIfam" id="TIGR00228"/>
    </source>
</evidence>
<evidence type="ECO:0000256" key="12">
    <source>
        <dbReference type="ARBA" id="ARBA00029354"/>
    </source>
</evidence>
<dbReference type="Gene3D" id="3.30.420.10">
    <property type="entry name" value="Ribonuclease H-like superfamily/Ribonuclease H"/>
    <property type="match status" value="1"/>
</dbReference>
<evidence type="ECO:0000256" key="10">
    <source>
        <dbReference type="ARBA" id="ARBA00023172"/>
    </source>
</evidence>
<dbReference type="PaxDb" id="522772-Dacet_0474"/>
<feature type="active site" evidence="13">
    <location>
        <position position="4"/>
    </location>
</feature>
<dbReference type="GO" id="GO:0006310">
    <property type="term" value="P:DNA recombination"/>
    <property type="evidence" value="ECO:0007669"/>
    <property type="project" value="UniProtKB-UniRule"/>
</dbReference>
<feature type="binding site" evidence="13">
    <location>
        <position position="4"/>
    </location>
    <ligand>
        <name>Mg(2+)</name>
        <dbReference type="ChEBI" id="CHEBI:18420"/>
        <label>1</label>
    </ligand>
</feature>
<comment type="function">
    <text evidence="13">The RuvA-RuvB-RuvC complex processes Holliday junction (HJ) DNA during genetic recombination and DNA repair. Endonuclease that resolves HJ intermediates. Cleaves cruciform DNA by making single-stranded nicks across the HJ at symmetrical positions within the homologous arms, yielding a 5'-phosphate and a 3'-hydroxyl group; requires a central core of homology in the junction. The consensus cleavage sequence is 5'-(A/T)TT(C/G)-3'. Cleavage occurs on the 3'-side of the TT dinucleotide at the point of strand exchange. HJ branch migration catalyzed by RuvA-RuvB allows RuvC to scan DNA until it finds its consensus sequence, where it cleaves and resolves the cruciform DNA.</text>
</comment>
<dbReference type="GO" id="GO:0006281">
    <property type="term" value="P:DNA repair"/>
    <property type="evidence" value="ECO:0007669"/>
    <property type="project" value="UniProtKB-UniRule"/>
</dbReference>
<gene>
    <name evidence="13" type="primary">ruvC</name>
    <name evidence="15" type="ordered locus">Dacet_0474</name>
</gene>
<dbReference type="PANTHER" id="PTHR30194">
    <property type="entry name" value="CROSSOVER JUNCTION ENDODEOXYRIBONUCLEASE RUVC"/>
    <property type="match status" value="1"/>
</dbReference>
<keyword evidence="16" id="KW-1185">Reference proteome</keyword>
<evidence type="ECO:0000313" key="15">
    <source>
        <dbReference type="EMBL" id="ADD67272.1"/>
    </source>
</evidence>
<keyword evidence="10 13" id="KW-0233">DNA recombination</keyword>
<feature type="binding site" evidence="13">
    <location>
        <position position="64"/>
    </location>
    <ligand>
        <name>Mg(2+)</name>
        <dbReference type="ChEBI" id="CHEBI:18420"/>
        <label>2</label>
    </ligand>
</feature>
<feature type="active site" evidence="13">
    <location>
        <position position="137"/>
    </location>
</feature>
<dbReference type="GO" id="GO:0048476">
    <property type="term" value="C:Holliday junction resolvase complex"/>
    <property type="evidence" value="ECO:0007669"/>
    <property type="project" value="UniProtKB-UniRule"/>
</dbReference>
<dbReference type="PRINTS" id="PR00696">
    <property type="entry name" value="RSOLVASERUVC"/>
</dbReference>
<dbReference type="InterPro" id="IPR002176">
    <property type="entry name" value="X-over_junc_endoDNase_RuvC"/>
</dbReference>
<dbReference type="EC" id="3.1.21.10" evidence="13 14"/>
<keyword evidence="6 13" id="KW-0227">DNA damage</keyword>